<protein>
    <submittedName>
        <fullName evidence="2">Phosphatase PAP2 family protein</fullName>
    </submittedName>
</protein>
<feature type="domain" description="Phosphatidic acid phosphatase type 2/haloperoxidase" evidence="1">
    <location>
        <begin position="69"/>
        <end position="180"/>
    </location>
</feature>
<name>A0ABX2JJB7_9SPHN</name>
<dbReference type="Gene3D" id="1.20.144.10">
    <property type="entry name" value="Phosphatidic acid phosphatase type 2/haloperoxidase"/>
    <property type="match status" value="1"/>
</dbReference>
<accession>A0ABX2JJB7</accession>
<dbReference type="Proteomes" id="UP000621447">
    <property type="component" value="Unassembled WGS sequence"/>
</dbReference>
<comment type="caution">
    <text evidence="2">The sequence shown here is derived from an EMBL/GenBank/DDBJ whole genome shotgun (WGS) entry which is preliminary data.</text>
</comment>
<evidence type="ECO:0000313" key="3">
    <source>
        <dbReference type="Proteomes" id="UP000621447"/>
    </source>
</evidence>
<evidence type="ECO:0000259" key="1">
    <source>
        <dbReference type="SMART" id="SM00014"/>
    </source>
</evidence>
<dbReference type="InterPro" id="IPR000326">
    <property type="entry name" value="PAP2/HPO"/>
</dbReference>
<evidence type="ECO:0000313" key="2">
    <source>
        <dbReference type="EMBL" id="NTS63925.1"/>
    </source>
</evidence>
<dbReference type="InterPro" id="IPR036938">
    <property type="entry name" value="PAP2/HPO_sf"/>
</dbReference>
<gene>
    <name evidence="2" type="ORF">HRV97_01955</name>
</gene>
<dbReference type="SMART" id="SM00014">
    <property type="entry name" value="acidPPc"/>
    <property type="match status" value="1"/>
</dbReference>
<keyword evidence="3" id="KW-1185">Reference proteome</keyword>
<dbReference type="RefSeq" id="WP_174192010.1">
    <property type="nucleotide sequence ID" value="NZ_JABULH010000001.1"/>
</dbReference>
<organism evidence="2 3">
    <name type="scientific">Sphingomonas hominis</name>
    <dbReference type="NCBI Taxonomy" id="2741495"/>
    <lineage>
        <taxon>Bacteria</taxon>
        <taxon>Pseudomonadati</taxon>
        <taxon>Pseudomonadota</taxon>
        <taxon>Alphaproteobacteria</taxon>
        <taxon>Sphingomonadales</taxon>
        <taxon>Sphingomonadaceae</taxon>
        <taxon>Sphingomonas</taxon>
    </lineage>
</organism>
<sequence length="196" mass="20416">MTASRVIEQAAEAEHRLLEPVLELNGSALIRALTPLAKAADEPPLIALSLATLATGAVLRHPRTLRTGARMFAAHLVANGLKTVLKGAVDRRRPNAVEDGPEIKPGSGTDDKAANAFPSGHTAGALAVAQAVAHEVPRFAAPARVVAVIAGGMQVPRGAHYASDVLSGAIVGWVSERIAGVVLDRGEQAVRRYVLR</sequence>
<reference evidence="2 3" key="1">
    <citation type="submission" date="2020-06" db="EMBL/GenBank/DDBJ databases">
        <title>Sphingomonas hominis sp. nov., a member of the Sphingomonas, isolated from the hair of a 22-year-old girl.</title>
        <authorList>
            <person name="Zhang D.-F."/>
            <person name="Cui X.-W."/>
        </authorList>
    </citation>
    <scope>NUCLEOTIDE SEQUENCE [LARGE SCALE GENOMIC DNA]</scope>
    <source>
        <strain evidence="2 3">HHU CXW</strain>
    </source>
</reference>
<proteinExistence type="predicted"/>
<dbReference type="EMBL" id="JABULH010000001">
    <property type="protein sequence ID" value="NTS63925.1"/>
    <property type="molecule type" value="Genomic_DNA"/>
</dbReference>
<dbReference type="Pfam" id="PF01569">
    <property type="entry name" value="PAP2"/>
    <property type="match status" value="1"/>
</dbReference>
<dbReference type="SUPFAM" id="SSF48317">
    <property type="entry name" value="Acid phosphatase/Vanadium-dependent haloperoxidase"/>
    <property type="match status" value="1"/>
</dbReference>